<dbReference type="SMART" id="SM00729">
    <property type="entry name" value="Elp3"/>
    <property type="match status" value="1"/>
</dbReference>
<dbReference type="GO" id="GO:0051536">
    <property type="term" value="F:iron-sulfur cluster binding"/>
    <property type="evidence" value="ECO:0007669"/>
    <property type="project" value="UniProtKB-KW"/>
</dbReference>
<dbReference type="PANTHER" id="PTHR43306">
    <property type="entry name" value="7,8-DIHYDRO-6-HYDROXYMETHYLPTERIN DIMETHYLTRANSFERASE"/>
    <property type="match status" value="1"/>
</dbReference>
<proteinExistence type="predicted"/>
<dbReference type="Pfam" id="PF04055">
    <property type="entry name" value="Radical_SAM"/>
    <property type="match status" value="1"/>
</dbReference>
<dbReference type="Gene3D" id="3.20.20.70">
    <property type="entry name" value="Aldolase class I"/>
    <property type="match status" value="1"/>
</dbReference>
<evidence type="ECO:0000259" key="5">
    <source>
        <dbReference type="PROSITE" id="PS51918"/>
    </source>
</evidence>
<keyword evidence="3" id="KW-0408">Iron</keyword>
<dbReference type="AlphaFoldDB" id="A0A9D1L7C7"/>
<dbReference type="InterPro" id="IPR034474">
    <property type="entry name" value="Methyltransferase_Class_D"/>
</dbReference>
<evidence type="ECO:0000256" key="4">
    <source>
        <dbReference type="ARBA" id="ARBA00023014"/>
    </source>
</evidence>
<dbReference type="CDD" id="cd01335">
    <property type="entry name" value="Radical_SAM"/>
    <property type="match status" value="1"/>
</dbReference>
<evidence type="ECO:0000313" key="6">
    <source>
        <dbReference type="EMBL" id="HIU26002.1"/>
    </source>
</evidence>
<evidence type="ECO:0000313" key="7">
    <source>
        <dbReference type="Proteomes" id="UP000824090"/>
    </source>
</evidence>
<keyword evidence="1" id="KW-0949">S-adenosyl-L-methionine</keyword>
<evidence type="ECO:0000256" key="1">
    <source>
        <dbReference type="ARBA" id="ARBA00022691"/>
    </source>
</evidence>
<dbReference type="Pfam" id="PF23545">
    <property type="entry name" value="Zn_ribbon_HMPTM"/>
    <property type="match status" value="1"/>
</dbReference>
<dbReference type="InterPro" id="IPR013785">
    <property type="entry name" value="Aldolase_TIM"/>
</dbReference>
<dbReference type="SUPFAM" id="SSF102114">
    <property type="entry name" value="Radical SAM enzymes"/>
    <property type="match status" value="1"/>
</dbReference>
<organism evidence="6 7">
    <name type="scientific">Candidatus Allocopromorpha excrementigallinarum</name>
    <dbReference type="NCBI Taxonomy" id="2840742"/>
    <lineage>
        <taxon>Bacteria</taxon>
        <taxon>Bacillati</taxon>
        <taxon>Bacillota</taxon>
        <taxon>Clostridia</taxon>
        <taxon>Eubacteriales</taxon>
        <taxon>Eubacteriaceae</taxon>
        <taxon>Eubacteriaceae incertae sedis</taxon>
        <taxon>Candidatus Allocopromorpha</taxon>
    </lineage>
</organism>
<evidence type="ECO:0000256" key="3">
    <source>
        <dbReference type="ARBA" id="ARBA00023004"/>
    </source>
</evidence>
<dbReference type="PROSITE" id="PS51918">
    <property type="entry name" value="RADICAL_SAM"/>
    <property type="match status" value="1"/>
</dbReference>
<dbReference type="SFLD" id="SFLDS00029">
    <property type="entry name" value="Radical_SAM"/>
    <property type="match status" value="1"/>
</dbReference>
<dbReference type="InterPro" id="IPR058240">
    <property type="entry name" value="rSAM_sf"/>
</dbReference>
<reference evidence="6" key="2">
    <citation type="journal article" date="2021" name="PeerJ">
        <title>Extensive microbial diversity within the chicken gut microbiome revealed by metagenomics and culture.</title>
        <authorList>
            <person name="Gilroy R."/>
            <person name="Ravi A."/>
            <person name="Getino M."/>
            <person name="Pursley I."/>
            <person name="Horton D.L."/>
            <person name="Alikhan N.F."/>
            <person name="Baker D."/>
            <person name="Gharbi K."/>
            <person name="Hall N."/>
            <person name="Watson M."/>
            <person name="Adriaenssens E.M."/>
            <person name="Foster-Nyarko E."/>
            <person name="Jarju S."/>
            <person name="Secka A."/>
            <person name="Antonio M."/>
            <person name="Oren A."/>
            <person name="Chaudhuri R.R."/>
            <person name="La Ragione R."/>
            <person name="Hildebrand F."/>
            <person name="Pallen M.J."/>
        </authorList>
    </citation>
    <scope>NUCLEOTIDE SEQUENCE</scope>
    <source>
        <strain evidence="6">ChiHcec3-6078</strain>
    </source>
</reference>
<sequence length="478" mass="54478">MKILEKTESLCPICRKPVDAFYAEENGSVYFIKACEEHGSFRTTVAERADDYKKWAESPVINIPPRKALTKGDPRDRSCPLHCGTCENHMQTACCVLIDITDRCNQRCPYCFAGSEKEKNRREEPSLEEIGKKYDLLMELGEERPFNIQISGGEPTVREDLPDIIRLAREKGFEYVQINSNGRRIAEEEGYASLLKEAGASVIFMQFDGTKDSIYEKLRGEPLFDIKRQAVKNCEKAGLAVTLVPTVVEGVNTDNIGEMMDFVLENVNVVKGIHFQPVSFFGRHPERSESFGKERSGDFPGRVTMLGLLRRLEEQRPAFKYEDFCPITTGHPMCCFYSTYIREPDGSARCTLTEARKKTGISCCDTEKLKSGKALSQGEELEIIRKDRDFVLNKWEIAPPETARVQKEKEAQYASSADITSLDEFLSYYRRNNFTVTGMAFQDLSNIDSQRVKRCRVQVLSKDNRLIPFCAYNSIYRD</sequence>
<keyword evidence="4" id="KW-0411">Iron-sulfur</keyword>
<dbReference type="GO" id="GO:0003824">
    <property type="term" value="F:catalytic activity"/>
    <property type="evidence" value="ECO:0007669"/>
    <property type="project" value="InterPro"/>
</dbReference>
<feature type="domain" description="Radical SAM core" evidence="5">
    <location>
        <begin position="88"/>
        <end position="322"/>
    </location>
</feature>
<accession>A0A9D1L7C7</accession>
<dbReference type="GO" id="GO:0046872">
    <property type="term" value="F:metal ion binding"/>
    <property type="evidence" value="ECO:0007669"/>
    <property type="project" value="UniProtKB-KW"/>
</dbReference>
<gene>
    <name evidence="6" type="ORF">IAC50_05860</name>
</gene>
<dbReference type="SFLD" id="SFLDG01100">
    <property type="entry name" value="methyltransferase_(Class_D)"/>
    <property type="match status" value="1"/>
</dbReference>
<keyword evidence="2" id="KW-0479">Metal-binding</keyword>
<dbReference type="Proteomes" id="UP000824090">
    <property type="component" value="Unassembled WGS sequence"/>
</dbReference>
<dbReference type="InterPro" id="IPR007197">
    <property type="entry name" value="rSAM"/>
</dbReference>
<dbReference type="SFLD" id="SFLDG01067">
    <property type="entry name" value="SPASM/twitch_domain_containing"/>
    <property type="match status" value="1"/>
</dbReference>
<dbReference type="EMBL" id="DVMP01000107">
    <property type="protein sequence ID" value="HIU26002.1"/>
    <property type="molecule type" value="Genomic_DNA"/>
</dbReference>
<dbReference type="InterPro" id="IPR006638">
    <property type="entry name" value="Elp3/MiaA/NifB-like_rSAM"/>
</dbReference>
<reference evidence="6" key="1">
    <citation type="submission" date="2020-10" db="EMBL/GenBank/DDBJ databases">
        <authorList>
            <person name="Gilroy R."/>
        </authorList>
    </citation>
    <scope>NUCLEOTIDE SEQUENCE</scope>
    <source>
        <strain evidence="6">ChiHcec3-6078</strain>
    </source>
</reference>
<dbReference type="PANTHER" id="PTHR43306:SF1">
    <property type="entry name" value="7,8-DIHYDRO-6-HYDROXYMETHYLPTERIN DIMETHYLTRANSFERASE"/>
    <property type="match status" value="1"/>
</dbReference>
<comment type="caution">
    <text evidence="6">The sequence shown here is derived from an EMBL/GenBank/DDBJ whole genome shotgun (WGS) entry which is preliminary data.</text>
</comment>
<name>A0A9D1L7C7_9FIRM</name>
<dbReference type="InterPro" id="IPR056488">
    <property type="entry name" value="Zn_ribbon_HMPTM"/>
</dbReference>
<evidence type="ECO:0000256" key="2">
    <source>
        <dbReference type="ARBA" id="ARBA00022723"/>
    </source>
</evidence>
<protein>
    <submittedName>
        <fullName evidence="6">Radical SAM protein</fullName>
    </submittedName>
</protein>